<evidence type="ECO:0000256" key="2">
    <source>
        <dbReference type="ARBA" id="ARBA00022475"/>
    </source>
</evidence>
<evidence type="ECO:0000256" key="6">
    <source>
        <dbReference type="SAM" id="Phobius"/>
    </source>
</evidence>
<dbReference type="Proteomes" id="UP001321498">
    <property type="component" value="Chromosome"/>
</dbReference>
<evidence type="ECO:0000313" key="9">
    <source>
        <dbReference type="Proteomes" id="UP001321498"/>
    </source>
</evidence>
<sequence>MTAEVRTGVPFAVALARLSRDLRLPPLTRAVEHLVAASERGAPLVDVLRAQAEDARTEAKRDLLESAGRREIVMLVPLVFLILPVTVIIAVFPGLLVLQTGF</sequence>
<keyword evidence="2" id="KW-1003">Cell membrane</keyword>
<evidence type="ECO:0000256" key="4">
    <source>
        <dbReference type="ARBA" id="ARBA00022989"/>
    </source>
</evidence>
<name>A0ABM8G873_9MICO</name>
<comment type="subcellular location">
    <subcellularLocation>
        <location evidence="1">Cell membrane</location>
        <topology evidence="1">Multi-pass membrane protein</topology>
    </subcellularLocation>
</comment>
<evidence type="ECO:0000256" key="1">
    <source>
        <dbReference type="ARBA" id="ARBA00004651"/>
    </source>
</evidence>
<feature type="transmembrane region" description="Helical" evidence="6">
    <location>
        <begin position="72"/>
        <end position="98"/>
    </location>
</feature>
<evidence type="ECO:0000259" key="7">
    <source>
        <dbReference type="Pfam" id="PF00482"/>
    </source>
</evidence>
<keyword evidence="3 6" id="KW-0812">Transmembrane</keyword>
<proteinExistence type="predicted"/>
<keyword evidence="4 6" id="KW-1133">Transmembrane helix</keyword>
<gene>
    <name evidence="8" type="ORF">GCM10025866_02710</name>
</gene>
<evidence type="ECO:0000256" key="3">
    <source>
        <dbReference type="ARBA" id="ARBA00022692"/>
    </source>
</evidence>
<feature type="domain" description="Type II secretion system protein GspF" evidence="7">
    <location>
        <begin position="2"/>
        <end position="91"/>
    </location>
</feature>
<dbReference type="Pfam" id="PF00482">
    <property type="entry name" value="T2SSF"/>
    <property type="match status" value="1"/>
</dbReference>
<accession>A0ABM8G873</accession>
<evidence type="ECO:0000313" key="8">
    <source>
        <dbReference type="EMBL" id="BDZ44362.1"/>
    </source>
</evidence>
<dbReference type="EMBL" id="AP027731">
    <property type="protein sequence ID" value="BDZ44362.1"/>
    <property type="molecule type" value="Genomic_DNA"/>
</dbReference>
<dbReference type="InterPro" id="IPR018076">
    <property type="entry name" value="T2SS_GspF_dom"/>
</dbReference>
<organism evidence="8 9">
    <name type="scientific">Naasia aerilata</name>
    <dbReference type="NCBI Taxonomy" id="1162966"/>
    <lineage>
        <taxon>Bacteria</taxon>
        <taxon>Bacillati</taxon>
        <taxon>Actinomycetota</taxon>
        <taxon>Actinomycetes</taxon>
        <taxon>Micrococcales</taxon>
        <taxon>Microbacteriaceae</taxon>
        <taxon>Naasia</taxon>
    </lineage>
</organism>
<evidence type="ECO:0000256" key="5">
    <source>
        <dbReference type="ARBA" id="ARBA00023136"/>
    </source>
</evidence>
<dbReference type="RefSeq" id="WP_286277829.1">
    <property type="nucleotide sequence ID" value="NZ_AP027731.1"/>
</dbReference>
<protein>
    <recommendedName>
        <fullName evidence="7">Type II secretion system protein GspF domain-containing protein</fullName>
    </recommendedName>
</protein>
<keyword evidence="9" id="KW-1185">Reference proteome</keyword>
<keyword evidence="5 6" id="KW-0472">Membrane</keyword>
<reference evidence="9" key="1">
    <citation type="journal article" date="2019" name="Int. J. Syst. Evol. Microbiol.">
        <title>The Global Catalogue of Microorganisms (GCM) 10K type strain sequencing project: providing services to taxonomists for standard genome sequencing and annotation.</title>
        <authorList>
            <consortium name="The Broad Institute Genomics Platform"/>
            <consortium name="The Broad Institute Genome Sequencing Center for Infectious Disease"/>
            <person name="Wu L."/>
            <person name="Ma J."/>
        </authorList>
    </citation>
    <scope>NUCLEOTIDE SEQUENCE [LARGE SCALE GENOMIC DNA]</scope>
    <source>
        <strain evidence="9">NBRC 108725</strain>
    </source>
</reference>